<gene>
    <name evidence="1" type="ORF">N4G40_19060</name>
</gene>
<comment type="caution">
    <text evidence="1">The sequence shown here is derived from an EMBL/GenBank/DDBJ whole genome shotgun (WGS) entry which is preliminary data.</text>
</comment>
<dbReference type="RefSeq" id="WP_322544251.1">
    <property type="nucleotide sequence ID" value="NZ_JAOBTT010000003.1"/>
</dbReference>
<dbReference type="EMBL" id="JAOBTT010000003">
    <property type="protein sequence ID" value="MDZ7280357.1"/>
    <property type="molecule type" value="Genomic_DNA"/>
</dbReference>
<accession>A0ABU5LKA4</accession>
<organism evidence="1 2">
    <name type="scientific">Pantoea eucrina</name>
    <dbReference type="NCBI Taxonomy" id="472693"/>
    <lineage>
        <taxon>Bacteria</taxon>
        <taxon>Pseudomonadati</taxon>
        <taxon>Pseudomonadota</taxon>
        <taxon>Gammaproteobacteria</taxon>
        <taxon>Enterobacterales</taxon>
        <taxon>Erwiniaceae</taxon>
        <taxon>Pantoea</taxon>
    </lineage>
</organism>
<keyword evidence="2" id="KW-1185">Reference proteome</keyword>
<evidence type="ECO:0000313" key="2">
    <source>
        <dbReference type="Proteomes" id="UP001288620"/>
    </source>
</evidence>
<proteinExistence type="predicted"/>
<protein>
    <submittedName>
        <fullName evidence="1">Uncharacterized protein</fullName>
    </submittedName>
</protein>
<dbReference type="Proteomes" id="UP001288620">
    <property type="component" value="Unassembled WGS sequence"/>
</dbReference>
<reference evidence="2" key="1">
    <citation type="submission" date="2023-07" db="EMBL/GenBank/DDBJ databases">
        <title>Structural and functional analysis of rice phyllospheric bacteria for their antimicrobial properties and defense elicitation against blast disease.</title>
        <authorList>
            <person name="Sahu K.P."/>
            <person name="Asharani P."/>
            <person name="Kumar M."/>
            <person name="Reddy B."/>
            <person name="Kumar A."/>
        </authorList>
    </citation>
    <scope>NUCLEOTIDE SEQUENCE [LARGE SCALE GENOMIC DNA]</scope>
    <source>
        <strain evidence="2">OsEp_Plm_30P10</strain>
    </source>
</reference>
<sequence length="114" mass="12940">MKDEFKGTKRPWIADIRGGCAAIYPASCIDDTPGCHRDDSRNIAYSNKGAKFNGMRWEIDSSVEHDFNLMATAPELLEALQKMLSKAYKQNWNEQYPEELLLAEESIKKALGKK</sequence>
<name>A0ABU5LKA4_9GAMM</name>
<evidence type="ECO:0000313" key="1">
    <source>
        <dbReference type="EMBL" id="MDZ7280357.1"/>
    </source>
</evidence>